<name>A0ABQ5P213_9ACTN</name>
<dbReference type="Proteomes" id="UP001291653">
    <property type="component" value="Unassembled WGS sequence"/>
</dbReference>
<comment type="caution">
    <text evidence="2">The sequence shown here is derived from an EMBL/GenBank/DDBJ whole genome shotgun (WGS) entry which is preliminary data.</text>
</comment>
<sequence>MSTTGEPPVTLLSPPERGVWRLGKRSNPVEYNLLEPATSEGSSAGRFSLATYGMLYCASDPDGCYAEALAYFRVGPEVRATSGPDYADWPAHLMKPGHLPQGWRQNHSLVRLVPAGDARFLDVDSPATREWLTKELHHELKAWDVQGVLGDDDIHGRNRQIARQIAAWTVAQRNGDGHRLAQGIAYRSGYGGRQCWAVLSDVDLVRAETHPIRLEDGALQDVAREYGLRLF</sequence>
<feature type="domain" description="RES" evidence="1">
    <location>
        <begin position="20"/>
        <end position="202"/>
    </location>
</feature>
<evidence type="ECO:0000259" key="1">
    <source>
        <dbReference type="Pfam" id="PF08808"/>
    </source>
</evidence>
<dbReference type="InterPro" id="IPR014914">
    <property type="entry name" value="RES_dom"/>
</dbReference>
<dbReference type="Pfam" id="PF08808">
    <property type="entry name" value="RES"/>
    <property type="match status" value="1"/>
</dbReference>
<gene>
    <name evidence="2" type="ORF">SYYSPA8_19725</name>
</gene>
<reference evidence="2 3" key="1">
    <citation type="submission" date="2022-10" db="EMBL/GenBank/DDBJ databases">
        <title>Draft genome sequence of Streptomyces sp. YSPA8.</title>
        <authorList>
            <person name="Moriuchi R."/>
            <person name="Dohra H."/>
            <person name="Yamamura H."/>
            <person name="Kodani S."/>
        </authorList>
    </citation>
    <scope>NUCLEOTIDE SEQUENCE [LARGE SCALE GENOMIC DNA]</scope>
    <source>
        <strain evidence="2 3">YSPA8</strain>
    </source>
</reference>
<dbReference type="EMBL" id="BSBI01000008">
    <property type="protein sequence ID" value="GLF96564.1"/>
    <property type="molecule type" value="Genomic_DNA"/>
</dbReference>
<proteinExistence type="predicted"/>
<evidence type="ECO:0000313" key="3">
    <source>
        <dbReference type="Proteomes" id="UP001291653"/>
    </source>
</evidence>
<keyword evidence="3" id="KW-1185">Reference proteome</keyword>
<evidence type="ECO:0000313" key="2">
    <source>
        <dbReference type="EMBL" id="GLF96564.1"/>
    </source>
</evidence>
<accession>A0ABQ5P213</accession>
<organism evidence="2 3">
    <name type="scientific">Streptomyces yaizuensis</name>
    <dbReference type="NCBI Taxonomy" id="2989713"/>
    <lineage>
        <taxon>Bacteria</taxon>
        <taxon>Bacillati</taxon>
        <taxon>Actinomycetota</taxon>
        <taxon>Actinomycetes</taxon>
        <taxon>Kitasatosporales</taxon>
        <taxon>Streptomycetaceae</taxon>
        <taxon>Streptomyces</taxon>
    </lineage>
</organism>
<dbReference type="RefSeq" id="WP_323448597.1">
    <property type="nucleotide sequence ID" value="NZ_BSBI01000008.1"/>
</dbReference>
<protein>
    <submittedName>
        <fullName evidence="2">RES domain-containing protein</fullName>
    </submittedName>
</protein>